<name>A0A553SNA2_NIACI</name>
<evidence type="ECO:0000313" key="3">
    <source>
        <dbReference type="Proteomes" id="UP000319837"/>
    </source>
</evidence>
<protein>
    <submittedName>
        <fullName evidence="2">DUF624 domain-containing protein</fullName>
    </submittedName>
</protein>
<dbReference type="Pfam" id="PF04854">
    <property type="entry name" value="DUF624"/>
    <property type="match status" value="1"/>
</dbReference>
<proteinExistence type="predicted"/>
<dbReference type="Proteomes" id="UP000319837">
    <property type="component" value="Unassembled WGS sequence"/>
</dbReference>
<dbReference type="InterPro" id="IPR006938">
    <property type="entry name" value="DUF624"/>
</dbReference>
<keyword evidence="1" id="KW-0472">Membrane</keyword>
<evidence type="ECO:0000256" key="1">
    <source>
        <dbReference type="SAM" id="Phobius"/>
    </source>
</evidence>
<dbReference type="EMBL" id="RIBP01000004">
    <property type="protein sequence ID" value="TRZ38465.1"/>
    <property type="molecule type" value="Genomic_DNA"/>
</dbReference>
<feature type="transmembrane region" description="Helical" evidence="1">
    <location>
        <begin position="97"/>
        <end position="116"/>
    </location>
</feature>
<sequence length="230" mass="26519">MRSFHTDLLRENQSKLNVGKRLLLVNIIDSKFYNVIDKLSNLFILNIFWLLSCLPLFTIAPATSAMYSVIRQWKINGDTSVVRNYFHYFKENFRQSIAIGAIMAVLLAVLFFNYFYLNQDQSLMKIVMTVPVLLVSVLFLTTLFYIFPMIAHYKLPTKTAFKNSLLLSMMNIHITVVILAVFGMVSVVLFYMPFTGIIIFSTAAWLHYSLCHKVFARMDEAKQSIIIEGP</sequence>
<feature type="transmembrane region" description="Helical" evidence="1">
    <location>
        <begin position="47"/>
        <end position="70"/>
    </location>
</feature>
<reference evidence="3" key="1">
    <citation type="submission" date="2018-10" db="EMBL/GenBank/DDBJ databases">
        <title>FDA dAtabase for Regulatory Grade micrObial Sequences (FDA-ARGOS): Supporting development and validation of Infectious Disease Dx tests.</title>
        <authorList>
            <person name="Minogue T."/>
            <person name="Wolcott M."/>
            <person name="Wasieloski L."/>
            <person name="Aguilar W."/>
            <person name="Moore D."/>
            <person name="Tallon L."/>
            <person name="Sadzewicz L."/>
            <person name="Sengamalay N."/>
            <person name="Ott S."/>
            <person name="Godinez A."/>
            <person name="Nagaraj S."/>
            <person name="Vavikolanu K."/>
            <person name="Vyas G."/>
            <person name="Nadendla S."/>
            <person name="George J."/>
            <person name="Sichtig H."/>
        </authorList>
    </citation>
    <scope>NUCLEOTIDE SEQUENCE [LARGE SCALE GENOMIC DNA]</scope>
    <source>
        <strain evidence="3">FDAARGOS_343</strain>
    </source>
</reference>
<gene>
    <name evidence="2" type="ORF">CEQ21_24040</name>
</gene>
<feature type="transmembrane region" description="Helical" evidence="1">
    <location>
        <begin position="128"/>
        <end position="151"/>
    </location>
</feature>
<accession>A0A553SNA2</accession>
<evidence type="ECO:0000313" key="2">
    <source>
        <dbReference type="EMBL" id="TRZ38465.1"/>
    </source>
</evidence>
<organism evidence="2 3">
    <name type="scientific">Niallia circulans</name>
    <name type="common">Bacillus circulans</name>
    <dbReference type="NCBI Taxonomy" id="1397"/>
    <lineage>
        <taxon>Bacteria</taxon>
        <taxon>Bacillati</taxon>
        <taxon>Bacillota</taxon>
        <taxon>Bacilli</taxon>
        <taxon>Bacillales</taxon>
        <taxon>Bacillaceae</taxon>
        <taxon>Niallia</taxon>
    </lineage>
</organism>
<comment type="caution">
    <text evidence="2">The sequence shown here is derived from an EMBL/GenBank/DDBJ whole genome shotgun (WGS) entry which is preliminary data.</text>
</comment>
<keyword evidence="1" id="KW-0812">Transmembrane</keyword>
<keyword evidence="1" id="KW-1133">Transmembrane helix</keyword>
<dbReference type="AlphaFoldDB" id="A0A553SNA2"/>